<evidence type="ECO:0008006" key="4">
    <source>
        <dbReference type="Google" id="ProtNLM"/>
    </source>
</evidence>
<dbReference type="EMBL" id="CAUM01000143">
    <property type="protein sequence ID" value="CCV08212.1"/>
    <property type="molecule type" value="Genomic_DNA"/>
</dbReference>
<dbReference type="Pfam" id="PF03437">
    <property type="entry name" value="BtpA"/>
    <property type="match status" value="1"/>
</dbReference>
<dbReference type="SUPFAM" id="SSF51366">
    <property type="entry name" value="Ribulose-phoshate binding barrel"/>
    <property type="match status" value="1"/>
</dbReference>
<organism evidence="2 3">
    <name type="scientific">Mesorhizobium metallidurans STM 2683</name>
    <dbReference type="NCBI Taxonomy" id="1297569"/>
    <lineage>
        <taxon>Bacteria</taxon>
        <taxon>Pseudomonadati</taxon>
        <taxon>Pseudomonadota</taxon>
        <taxon>Alphaproteobacteria</taxon>
        <taxon>Hyphomicrobiales</taxon>
        <taxon>Phyllobacteriaceae</taxon>
        <taxon>Mesorhizobium</taxon>
    </lineage>
</organism>
<dbReference type="Proteomes" id="UP000012062">
    <property type="component" value="Unassembled WGS sequence"/>
</dbReference>
<comment type="similarity">
    <text evidence="1">Belongs to the BtpA family.</text>
</comment>
<gene>
    <name evidence="2" type="ORF">MESS2_730108</name>
</gene>
<sequence length="290" mass="30830">MTKSPKSIGSKPVGPKPIAQVADGALQSIFGRNKVVIGVVHLAPLPGAPRYSGEAVEAIYQRGLDDAKAYLHGGCDGVIVENHGDVPFAKPDDIGPETSAHMSVVSDRIRREFGRPIGINVLANASIPALSIASASGASFVRVNQWANAYVANEGFIEGEAARAMRFRARLRANGIRIFADAHVKHGAHAIVGDRPVEEQVKDLVFFDADAVIATGQRTGHAADLGYIRMIKEAAGLPTLVGSGVTADNANDILDIVDGVIVASSLKYDGVWWNQVEPQRVNAFIRGLKR</sequence>
<dbReference type="AlphaFoldDB" id="M5EVE5"/>
<dbReference type="PIRSF" id="PIRSF005956">
    <property type="entry name" value="BtpA"/>
    <property type="match status" value="1"/>
</dbReference>
<evidence type="ECO:0000313" key="3">
    <source>
        <dbReference type="Proteomes" id="UP000012062"/>
    </source>
</evidence>
<protein>
    <recommendedName>
        <fullName evidence="4">BtpA family membrane complex biogenesis protein</fullName>
    </recommendedName>
</protein>
<comment type="caution">
    <text evidence="2">The sequence shown here is derived from an EMBL/GenBank/DDBJ whole genome shotgun (WGS) entry which is preliminary data.</text>
</comment>
<evidence type="ECO:0000313" key="2">
    <source>
        <dbReference type="EMBL" id="CCV08212.1"/>
    </source>
</evidence>
<dbReference type="InterPro" id="IPR011060">
    <property type="entry name" value="RibuloseP-bd_barrel"/>
</dbReference>
<dbReference type="RefSeq" id="WP_008877088.1">
    <property type="nucleotide sequence ID" value="NZ_CAUM01000143.1"/>
</dbReference>
<reference evidence="2 3" key="1">
    <citation type="submission" date="2013-02" db="EMBL/GenBank/DDBJ databases">
        <authorList>
            <person name="Genoscope - CEA"/>
        </authorList>
    </citation>
    <scope>NUCLEOTIDE SEQUENCE [LARGE SCALE GENOMIC DNA]</scope>
    <source>
        <strain evidence="2 3">STM 2683</strain>
    </source>
</reference>
<evidence type="ECO:0000256" key="1">
    <source>
        <dbReference type="ARBA" id="ARBA00006007"/>
    </source>
</evidence>
<proteinExistence type="inferred from homology"/>
<dbReference type="OrthoDB" id="9791357at2"/>
<dbReference type="PANTHER" id="PTHR21381:SF3">
    <property type="entry name" value="SGC REGION PROTEIN SGCQ-RELATED"/>
    <property type="match status" value="1"/>
</dbReference>
<accession>M5EVE5</accession>
<keyword evidence="3" id="KW-1185">Reference proteome</keyword>
<dbReference type="PANTHER" id="PTHR21381">
    <property type="entry name" value="ZGC:162297"/>
    <property type="match status" value="1"/>
</dbReference>
<dbReference type="STRING" id="1297569.MESS2_730108"/>
<dbReference type="NCBIfam" id="TIGR00259">
    <property type="entry name" value="thylakoid_BtpA"/>
    <property type="match status" value="1"/>
</dbReference>
<name>M5EVE5_9HYPH</name>
<dbReference type="InterPro" id="IPR005137">
    <property type="entry name" value="BtpA"/>
</dbReference>
<dbReference type="eggNOG" id="COG0434">
    <property type="taxonomic scope" value="Bacteria"/>
</dbReference>